<evidence type="ECO:0000313" key="2">
    <source>
        <dbReference type="EMBL" id="KAL1617580.1"/>
    </source>
</evidence>
<dbReference type="InterPro" id="IPR029058">
    <property type="entry name" value="AB_hydrolase_fold"/>
</dbReference>
<gene>
    <name evidence="2" type="primary">VPS45_2</name>
    <name evidence="2" type="ORF">SLS56_010943</name>
</gene>
<dbReference type="PANTHER" id="PTHR17630:SF44">
    <property type="entry name" value="PROTEIN AIM2"/>
    <property type="match status" value="1"/>
</dbReference>
<feature type="domain" description="Dienelactone hydrolase" evidence="1">
    <location>
        <begin position="3"/>
        <end position="237"/>
    </location>
</feature>
<reference evidence="2 3" key="1">
    <citation type="submission" date="2024-02" db="EMBL/GenBank/DDBJ databases">
        <title>De novo assembly and annotation of 12 fungi associated with fruit tree decline syndrome in Ontario, Canada.</title>
        <authorList>
            <person name="Sulman M."/>
            <person name="Ellouze W."/>
            <person name="Ilyukhin E."/>
        </authorList>
    </citation>
    <scope>NUCLEOTIDE SEQUENCE [LARGE SCALE GENOMIC DNA]</scope>
    <source>
        <strain evidence="2 3">M1-105</strain>
    </source>
</reference>
<protein>
    <submittedName>
        <fullName evidence="2">Vacuolar protein sorting-associated protein 45</fullName>
    </submittedName>
</protein>
<proteinExistence type="predicted"/>
<sequence length="240" mass="26607">MISSYVTYPEDKSTHHAVLFLTDGFGHEFINNRLVADQLAANGYFVVMPDLFDGDAVPADTRPADFDLQGWLAKHQTPVVDPIVASVLKGMRGTLGCKRVGAVGYCFGAKYVVRFLKGGESIDTGFVAHPSLVEFDEIRGIKGPLSIAAAGKSRTAPNKSLWLQFTTNNSRESDFIFDNAKRHQSEDILAEMKATYQVVLYSGTEHGFAIRADLSKKHLRFAKEQAFLQAVRWLDEYVKA</sequence>
<dbReference type="Proteomes" id="UP001521116">
    <property type="component" value="Unassembled WGS sequence"/>
</dbReference>
<evidence type="ECO:0000259" key="1">
    <source>
        <dbReference type="Pfam" id="PF01738"/>
    </source>
</evidence>
<organism evidence="2 3">
    <name type="scientific">Neofusicoccum ribis</name>
    <dbReference type="NCBI Taxonomy" id="45134"/>
    <lineage>
        <taxon>Eukaryota</taxon>
        <taxon>Fungi</taxon>
        <taxon>Dikarya</taxon>
        <taxon>Ascomycota</taxon>
        <taxon>Pezizomycotina</taxon>
        <taxon>Dothideomycetes</taxon>
        <taxon>Dothideomycetes incertae sedis</taxon>
        <taxon>Botryosphaeriales</taxon>
        <taxon>Botryosphaeriaceae</taxon>
        <taxon>Neofusicoccum</taxon>
    </lineage>
</organism>
<dbReference type="Pfam" id="PF01738">
    <property type="entry name" value="DLH"/>
    <property type="match status" value="1"/>
</dbReference>
<keyword evidence="3" id="KW-1185">Reference proteome</keyword>
<dbReference type="SUPFAM" id="SSF53474">
    <property type="entry name" value="alpha/beta-Hydrolases"/>
    <property type="match status" value="1"/>
</dbReference>
<dbReference type="EMBL" id="JAJVDC020000229">
    <property type="protein sequence ID" value="KAL1617580.1"/>
    <property type="molecule type" value="Genomic_DNA"/>
</dbReference>
<dbReference type="Gene3D" id="3.40.50.1820">
    <property type="entry name" value="alpha/beta hydrolase"/>
    <property type="match status" value="1"/>
</dbReference>
<name>A0ABR3SD21_9PEZI</name>
<comment type="caution">
    <text evidence="2">The sequence shown here is derived from an EMBL/GenBank/DDBJ whole genome shotgun (WGS) entry which is preliminary data.</text>
</comment>
<dbReference type="PANTHER" id="PTHR17630">
    <property type="entry name" value="DIENELACTONE HYDROLASE"/>
    <property type="match status" value="1"/>
</dbReference>
<evidence type="ECO:0000313" key="3">
    <source>
        <dbReference type="Proteomes" id="UP001521116"/>
    </source>
</evidence>
<dbReference type="InterPro" id="IPR002925">
    <property type="entry name" value="Dienelactn_hydro"/>
</dbReference>
<accession>A0ABR3SD21</accession>